<organism evidence="1 2">
    <name type="scientific">Geodia barretti</name>
    <name type="common">Barrett's horny sponge</name>
    <dbReference type="NCBI Taxonomy" id="519541"/>
    <lineage>
        <taxon>Eukaryota</taxon>
        <taxon>Metazoa</taxon>
        <taxon>Porifera</taxon>
        <taxon>Demospongiae</taxon>
        <taxon>Heteroscleromorpha</taxon>
        <taxon>Tetractinellida</taxon>
        <taxon>Astrophorina</taxon>
        <taxon>Geodiidae</taxon>
        <taxon>Geodia</taxon>
    </lineage>
</organism>
<keyword evidence="2" id="KW-1185">Reference proteome</keyword>
<proteinExistence type="predicted"/>
<dbReference type="EMBL" id="CASHTH010001678">
    <property type="protein sequence ID" value="CAI8017996.1"/>
    <property type="molecule type" value="Genomic_DNA"/>
</dbReference>
<protein>
    <submittedName>
        <fullName evidence="1">Uncharacterized protein</fullName>
    </submittedName>
</protein>
<dbReference type="AlphaFoldDB" id="A0AA35WI18"/>
<dbReference type="Proteomes" id="UP001174909">
    <property type="component" value="Unassembled WGS sequence"/>
</dbReference>
<feature type="non-terminal residue" evidence="1">
    <location>
        <position position="1"/>
    </location>
</feature>
<evidence type="ECO:0000313" key="2">
    <source>
        <dbReference type="Proteomes" id="UP001174909"/>
    </source>
</evidence>
<reference evidence="1" key="1">
    <citation type="submission" date="2023-03" db="EMBL/GenBank/DDBJ databases">
        <authorList>
            <person name="Steffen K."/>
            <person name="Cardenas P."/>
        </authorList>
    </citation>
    <scope>NUCLEOTIDE SEQUENCE</scope>
</reference>
<gene>
    <name evidence="1" type="ORF">GBAR_LOCUS10872</name>
</gene>
<sequence length="71" mass="7897">GTVGVGVCHVQVDHTSPTSCTSTFICVCKFKYIVSSLLQFLCNIGQYISLQFRVCSRHCHTETILFGVQRV</sequence>
<evidence type="ECO:0000313" key="1">
    <source>
        <dbReference type="EMBL" id="CAI8017996.1"/>
    </source>
</evidence>
<accession>A0AA35WI18</accession>
<name>A0AA35WI18_GEOBA</name>
<comment type="caution">
    <text evidence="1">The sequence shown here is derived from an EMBL/GenBank/DDBJ whole genome shotgun (WGS) entry which is preliminary data.</text>
</comment>